<evidence type="ECO:0000313" key="6">
    <source>
        <dbReference type="EMBL" id="SCB40283.1"/>
    </source>
</evidence>
<protein>
    <submittedName>
        <fullName evidence="6">Phage integrase family protein</fullName>
    </submittedName>
</protein>
<dbReference type="InterPro" id="IPR011010">
    <property type="entry name" value="DNA_brk_join_enz"/>
</dbReference>
<dbReference type="Gene3D" id="1.10.443.10">
    <property type="entry name" value="Intergrase catalytic core"/>
    <property type="match status" value="1"/>
</dbReference>
<evidence type="ECO:0000256" key="2">
    <source>
        <dbReference type="ARBA" id="ARBA00022908"/>
    </source>
</evidence>
<dbReference type="Proteomes" id="UP000199184">
    <property type="component" value="Unassembled WGS sequence"/>
</dbReference>
<dbReference type="CDD" id="cd01184">
    <property type="entry name" value="INT_C_like_1"/>
    <property type="match status" value="1"/>
</dbReference>
<dbReference type="InterPro" id="IPR050090">
    <property type="entry name" value="Tyrosine_recombinase_XerCD"/>
</dbReference>
<dbReference type="InterPro" id="IPR002104">
    <property type="entry name" value="Integrase_catalytic"/>
</dbReference>
<dbReference type="SUPFAM" id="SSF56349">
    <property type="entry name" value="DNA breaking-rejoining enzymes"/>
    <property type="match status" value="1"/>
</dbReference>
<evidence type="ECO:0000256" key="4">
    <source>
        <dbReference type="ARBA" id="ARBA00023172"/>
    </source>
</evidence>
<keyword evidence="3" id="KW-0238">DNA-binding</keyword>
<gene>
    <name evidence="6" type="ORF">GA0061098_1008109</name>
</gene>
<dbReference type="GO" id="GO:0003677">
    <property type="term" value="F:DNA binding"/>
    <property type="evidence" value="ECO:0007669"/>
    <property type="project" value="UniProtKB-KW"/>
</dbReference>
<dbReference type="Gene3D" id="1.10.150.130">
    <property type="match status" value="1"/>
</dbReference>
<dbReference type="EMBL" id="FMAI01000008">
    <property type="protein sequence ID" value="SCB40283.1"/>
    <property type="molecule type" value="Genomic_DNA"/>
</dbReference>
<dbReference type="InterPro" id="IPR010998">
    <property type="entry name" value="Integrase_recombinase_N"/>
</dbReference>
<keyword evidence="2" id="KW-0229">DNA integration</keyword>
<dbReference type="Pfam" id="PF20172">
    <property type="entry name" value="DUF6538"/>
    <property type="match status" value="1"/>
</dbReference>
<evidence type="ECO:0000256" key="3">
    <source>
        <dbReference type="ARBA" id="ARBA00023125"/>
    </source>
</evidence>
<sequence length="616" mass="68673">MRAMPGLIQDRHGTYYVQRKVPERLQEAVARVLNSEKPKQVFLKKSLGTKVLKEANIAATHVLADFNRTLASAEALLKQRPLVASVTDAQIKRMAEHYYASILALDEEERQEGTGSEPIFQSVAAQLAAAGLEFETPFKVGALPEAGLSDREVFKREHALAESRPDAMSALSKGDITHVRLDVEELLEEFQLNLDSKSHSYRRLGMAVLAARVKALKDIDRRNAGDPVDTPAFANGPVSTPATGGTLREALEGWKKERQRPEDGVYEYTRAVEMFIELHGNLPIGDIKRSHASQFRDALRQVPKTRKGELRDAGLLELRRWGELHPEAPKVSAGTVNKQLGAVQAMIGWGFRHGLVPDEIPETDPFKNLRVEGTQSTRDAFDPHGLQAVFDAPLFTDHEIPAGGKGLTAVWLPLLAVFMGARQNEFASLRASDIREDAETHTWLMWIAREAAAGKRVKSDAGERVVPLHPQIIKLGFLDYVAQRKEQDGDKAWLFPAVAPDQRGGRKSWAKWWSRYLRTHIGIEDQNLVYHSFRHGFQDALRRATPDEELRDALAGRSAAGKSVSRTYGAKQMLQRWGIQKLQETIAKIDFPGLDLSRVRTSSPAARITRGTKATR</sequence>
<keyword evidence="7" id="KW-1185">Reference proteome</keyword>
<reference evidence="7" key="1">
    <citation type="submission" date="2016-08" db="EMBL/GenBank/DDBJ databases">
        <authorList>
            <person name="Varghese N."/>
            <person name="Submissions Spin"/>
        </authorList>
    </citation>
    <scope>NUCLEOTIDE SEQUENCE [LARGE SCALE GENOMIC DNA]</scope>
    <source>
        <strain evidence="7">ERR11</strain>
    </source>
</reference>
<dbReference type="PANTHER" id="PTHR30349">
    <property type="entry name" value="PHAGE INTEGRASE-RELATED"/>
    <property type="match status" value="1"/>
</dbReference>
<evidence type="ECO:0000259" key="5">
    <source>
        <dbReference type="PROSITE" id="PS51898"/>
    </source>
</evidence>
<dbReference type="PANTHER" id="PTHR30349:SF41">
    <property type="entry name" value="INTEGRASE_RECOMBINASE PROTEIN MJ0367-RELATED"/>
    <property type="match status" value="1"/>
</dbReference>
<dbReference type="AlphaFoldDB" id="A0A1C3WJS1"/>
<accession>A0A1C3WJS1</accession>
<dbReference type="InterPro" id="IPR013762">
    <property type="entry name" value="Integrase-like_cat_sf"/>
</dbReference>
<organism evidence="6 7">
    <name type="scientific">Bradyrhizobium shewense</name>
    <dbReference type="NCBI Taxonomy" id="1761772"/>
    <lineage>
        <taxon>Bacteria</taxon>
        <taxon>Pseudomonadati</taxon>
        <taxon>Pseudomonadota</taxon>
        <taxon>Alphaproteobacteria</taxon>
        <taxon>Hyphomicrobiales</taxon>
        <taxon>Nitrobacteraceae</taxon>
        <taxon>Bradyrhizobium</taxon>
    </lineage>
</organism>
<keyword evidence="4" id="KW-0233">DNA recombination</keyword>
<name>A0A1C3WJS1_9BRAD</name>
<evidence type="ECO:0000313" key="7">
    <source>
        <dbReference type="Proteomes" id="UP000199184"/>
    </source>
</evidence>
<dbReference type="PROSITE" id="PS51898">
    <property type="entry name" value="TYR_RECOMBINASE"/>
    <property type="match status" value="1"/>
</dbReference>
<evidence type="ECO:0000256" key="1">
    <source>
        <dbReference type="ARBA" id="ARBA00008857"/>
    </source>
</evidence>
<comment type="similarity">
    <text evidence="1">Belongs to the 'phage' integrase family.</text>
</comment>
<dbReference type="GO" id="GO:0015074">
    <property type="term" value="P:DNA integration"/>
    <property type="evidence" value="ECO:0007669"/>
    <property type="project" value="UniProtKB-KW"/>
</dbReference>
<proteinExistence type="inferred from homology"/>
<feature type="domain" description="Tyr recombinase" evidence="5">
    <location>
        <begin position="376"/>
        <end position="582"/>
    </location>
</feature>
<dbReference type="GO" id="GO:0006310">
    <property type="term" value="P:DNA recombination"/>
    <property type="evidence" value="ECO:0007669"/>
    <property type="project" value="UniProtKB-KW"/>
</dbReference>
<dbReference type="InterPro" id="IPR046668">
    <property type="entry name" value="DUF6538"/>
</dbReference>